<dbReference type="InterPro" id="IPR001915">
    <property type="entry name" value="Peptidase_M48"/>
</dbReference>
<keyword evidence="5 6" id="KW-0482">Metalloprotease</keyword>
<sequence length="265" mass="29572">MGRVFLHGMLLVALFFGVYGTLRKLDWLTVFEVNKNLGKTEKKLGDLLWKMFRESDEVVSNPKVVNRIDSIVTRICEHNEMAKDKIKLHVLEKEEVNAFALPDGHLVVYSGLIAASESPEELAGVIGHELAHIQLDHVMKKLVKEVGLSVLISATAGGGGEVPGKIVRTLSSSAFDRKQEREADLHAVDYLIAAKIDPVPFGEFLYRIGGDAETASYLSWLSTHPDSRERGEYIVEYAGEQSFESEQLLSPLSWTELKSLLHNDR</sequence>
<evidence type="ECO:0000256" key="6">
    <source>
        <dbReference type="RuleBase" id="RU003983"/>
    </source>
</evidence>
<keyword evidence="1 6" id="KW-0645">Protease</keyword>
<feature type="domain" description="Peptidase M48" evidence="7">
    <location>
        <begin position="66"/>
        <end position="234"/>
    </location>
</feature>
<evidence type="ECO:0000313" key="8">
    <source>
        <dbReference type="EMBL" id="GAA4441812.1"/>
    </source>
</evidence>
<comment type="similarity">
    <text evidence="6">Belongs to the peptidase M48 family.</text>
</comment>
<accession>A0ABP8M0J6</accession>
<keyword evidence="4 6" id="KW-0862">Zinc</keyword>
<comment type="caution">
    <text evidence="8">The sequence shown here is derived from an EMBL/GenBank/DDBJ whole genome shotgun (WGS) entry which is preliminary data.</text>
</comment>
<keyword evidence="2" id="KW-0479">Metal-binding</keyword>
<organism evidence="8 9">
    <name type="scientific">Ravibacter arvi</name>
    <dbReference type="NCBI Taxonomy" id="2051041"/>
    <lineage>
        <taxon>Bacteria</taxon>
        <taxon>Pseudomonadati</taxon>
        <taxon>Bacteroidota</taxon>
        <taxon>Cytophagia</taxon>
        <taxon>Cytophagales</taxon>
        <taxon>Spirosomataceae</taxon>
        <taxon>Ravibacter</taxon>
    </lineage>
</organism>
<proteinExistence type="inferred from homology"/>
<evidence type="ECO:0000256" key="1">
    <source>
        <dbReference type="ARBA" id="ARBA00022670"/>
    </source>
</evidence>
<dbReference type="Gene3D" id="3.30.2010.10">
    <property type="entry name" value="Metalloproteases ('zincins'), catalytic domain"/>
    <property type="match status" value="1"/>
</dbReference>
<dbReference type="Pfam" id="PF01435">
    <property type="entry name" value="Peptidase_M48"/>
    <property type="match status" value="1"/>
</dbReference>
<dbReference type="PANTHER" id="PTHR22726:SF1">
    <property type="entry name" value="METALLOENDOPEPTIDASE OMA1, MITOCHONDRIAL"/>
    <property type="match status" value="1"/>
</dbReference>
<dbReference type="Proteomes" id="UP001501508">
    <property type="component" value="Unassembled WGS sequence"/>
</dbReference>
<evidence type="ECO:0000256" key="5">
    <source>
        <dbReference type="ARBA" id="ARBA00023049"/>
    </source>
</evidence>
<protein>
    <recommendedName>
        <fullName evidence="7">Peptidase M48 domain-containing protein</fullName>
    </recommendedName>
</protein>
<dbReference type="RefSeq" id="WP_345030140.1">
    <property type="nucleotide sequence ID" value="NZ_BAABEY010000025.1"/>
</dbReference>
<reference evidence="9" key="1">
    <citation type="journal article" date="2019" name="Int. J. Syst. Evol. Microbiol.">
        <title>The Global Catalogue of Microorganisms (GCM) 10K type strain sequencing project: providing services to taxonomists for standard genome sequencing and annotation.</title>
        <authorList>
            <consortium name="The Broad Institute Genomics Platform"/>
            <consortium name="The Broad Institute Genome Sequencing Center for Infectious Disease"/>
            <person name="Wu L."/>
            <person name="Ma J."/>
        </authorList>
    </citation>
    <scope>NUCLEOTIDE SEQUENCE [LARGE SCALE GENOMIC DNA]</scope>
    <source>
        <strain evidence="9">JCM 31920</strain>
    </source>
</reference>
<dbReference type="InterPro" id="IPR051156">
    <property type="entry name" value="Mito/Outer_Membr_Metalloprot"/>
</dbReference>
<gene>
    <name evidence="8" type="ORF">GCM10023091_27650</name>
</gene>
<evidence type="ECO:0000313" key="9">
    <source>
        <dbReference type="Proteomes" id="UP001501508"/>
    </source>
</evidence>
<evidence type="ECO:0000256" key="4">
    <source>
        <dbReference type="ARBA" id="ARBA00022833"/>
    </source>
</evidence>
<keyword evidence="9" id="KW-1185">Reference proteome</keyword>
<evidence type="ECO:0000256" key="2">
    <source>
        <dbReference type="ARBA" id="ARBA00022723"/>
    </source>
</evidence>
<dbReference type="EMBL" id="BAABEY010000025">
    <property type="protein sequence ID" value="GAA4441812.1"/>
    <property type="molecule type" value="Genomic_DNA"/>
</dbReference>
<comment type="cofactor">
    <cofactor evidence="6">
        <name>Zn(2+)</name>
        <dbReference type="ChEBI" id="CHEBI:29105"/>
    </cofactor>
    <text evidence="6">Binds 1 zinc ion per subunit.</text>
</comment>
<evidence type="ECO:0000259" key="7">
    <source>
        <dbReference type="Pfam" id="PF01435"/>
    </source>
</evidence>
<name>A0ABP8M0J6_9BACT</name>
<dbReference type="PANTHER" id="PTHR22726">
    <property type="entry name" value="METALLOENDOPEPTIDASE OMA1"/>
    <property type="match status" value="1"/>
</dbReference>
<evidence type="ECO:0000256" key="3">
    <source>
        <dbReference type="ARBA" id="ARBA00022801"/>
    </source>
</evidence>
<dbReference type="CDD" id="cd07332">
    <property type="entry name" value="M48C_Oma1_like"/>
    <property type="match status" value="1"/>
</dbReference>
<keyword evidence="3 6" id="KW-0378">Hydrolase</keyword>